<evidence type="ECO:0000313" key="3">
    <source>
        <dbReference type="Proteomes" id="UP000434209"/>
    </source>
</evidence>
<feature type="region of interest" description="Disordered" evidence="1">
    <location>
        <begin position="1"/>
        <end position="26"/>
    </location>
</feature>
<sequence>MSAFSFRRAPGMRWTPRLPQHQSVEDKPHATAGFAPLARGTSETSCGLALPLSFALRLDAHRHVTPRNPACCPLEDTALRQWCVRLRSGACPMDAPAEAHVFLQRTR</sequence>
<dbReference type="Proteomes" id="UP000434209">
    <property type="component" value="Chromosome 2"/>
</dbReference>
<dbReference type="RefSeq" id="WP_158760152.1">
    <property type="nucleotide sequence ID" value="NZ_CP046910.1"/>
</dbReference>
<evidence type="ECO:0000313" key="2">
    <source>
        <dbReference type="EMBL" id="QGZ57204.1"/>
    </source>
</evidence>
<dbReference type="OrthoDB" id="9101130at2"/>
<name>A0A7Z2JB67_9BURK</name>
<keyword evidence="3" id="KW-1185">Reference proteome</keyword>
<protein>
    <submittedName>
        <fullName evidence="2">Uncharacterized protein</fullName>
    </submittedName>
</protein>
<dbReference type="AlphaFoldDB" id="A0A7Z2JB67"/>
<reference evidence="2 3" key="1">
    <citation type="submission" date="2019-12" db="EMBL/GenBank/DDBJ databases">
        <title>Paraburkholderia acidiphila 7Q-K02 sp. nov and Paraburkholderia acidisoli DHF22 sp. nov., two strains isolated from forest soil.</title>
        <authorList>
            <person name="Gao Z."/>
            <person name="Qiu L."/>
        </authorList>
    </citation>
    <scope>NUCLEOTIDE SEQUENCE [LARGE SCALE GENOMIC DNA]</scope>
    <source>
        <strain evidence="2 3">7Q-K02</strain>
    </source>
</reference>
<dbReference type="EMBL" id="CP046910">
    <property type="protein sequence ID" value="QGZ57204.1"/>
    <property type="molecule type" value="Genomic_DNA"/>
</dbReference>
<gene>
    <name evidence="2" type="ORF">FAZ97_19970</name>
</gene>
<organism evidence="2 3">
    <name type="scientific">Paraburkholderia acidiphila</name>
    <dbReference type="NCBI Taxonomy" id="2571747"/>
    <lineage>
        <taxon>Bacteria</taxon>
        <taxon>Pseudomonadati</taxon>
        <taxon>Pseudomonadota</taxon>
        <taxon>Betaproteobacteria</taxon>
        <taxon>Burkholderiales</taxon>
        <taxon>Burkholderiaceae</taxon>
        <taxon>Paraburkholderia</taxon>
    </lineage>
</organism>
<proteinExistence type="predicted"/>
<accession>A0A7Z2JB67</accession>
<dbReference type="KEGG" id="pacp:FAZ97_19970"/>
<evidence type="ECO:0000256" key="1">
    <source>
        <dbReference type="SAM" id="MobiDB-lite"/>
    </source>
</evidence>